<keyword evidence="2" id="KW-0472">Membrane</keyword>
<feature type="compositionally biased region" description="Basic residues" evidence="1">
    <location>
        <begin position="1"/>
        <end position="10"/>
    </location>
</feature>
<keyword evidence="4" id="KW-1185">Reference proteome</keyword>
<feature type="region of interest" description="Disordered" evidence="1">
    <location>
        <begin position="1"/>
        <end position="149"/>
    </location>
</feature>
<evidence type="ECO:0000256" key="2">
    <source>
        <dbReference type="SAM" id="Phobius"/>
    </source>
</evidence>
<feature type="transmembrane region" description="Helical" evidence="2">
    <location>
        <begin position="224"/>
        <end position="245"/>
    </location>
</feature>
<dbReference type="Proteomes" id="UP000540423">
    <property type="component" value="Unassembled WGS sequence"/>
</dbReference>
<feature type="compositionally biased region" description="Basic and acidic residues" evidence="1">
    <location>
        <begin position="76"/>
        <end position="89"/>
    </location>
</feature>
<feature type="compositionally biased region" description="Polar residues" evidence="1">
    <location>
        <begin position="95"/>
        <end position="109"/>
    </location>
</feature>
<feature type="transmembrane region" description="Helical" evidence="2">
    <location>
        <begin position="163"/>
        <end position="189"/>
    </location>
</feature>
<accession>A0A7X0HCD3</accession>
<comment type="caution">
    <text evidence="3">The sequence shown here is derived from an EMBL/GenBank/DDBJ whole genome shotgun (WGS) entry which is preliminary data.</text>
</comment>
<evidence type="ECO:0000256" key="1">
    <source>
        <dbReference type="SAM" id="MobiDB-lite"/>
    </source>
</evidence>
<dbReference type="RefSeq" id="WP_185028165.1">
    <property type="nucleotide sequence ID" value="NZ_BNBN01000004.1"/>
</dbReference>
<dbReference type="AlphaFoldDB" id="A0A7X0HCD3"/>
<name>A0A7X0HCD3_9ACTN</name>
<feature type="compositionally biased region" description="Low complexity" evidence="1">
    <location>
        <begin position="45"/>
        <end position="63"/>
    </location>
</feature>
<evidence type="ECO:0008006" key="5">
    <source>
        <dbReference type="Google" id="ProtNLM"/>
    </source>
</evidence>
<protein>
    <recommendedName>
        <fullName evidence="5">Integral membrane protein</fullName>
    </recommendedName>
</protein>
<feature type="compositionally biased region" description="Gly residues" evidence="1">
    <location>
        <begin position="114"/>
        <end position="141"/>
    </location>
</feature>
<organism evidence="3 4">
    <name type="scientific">Streptomyces candidus</name>
    <dbReference type="NCBI Taxonomy" id="67283"/>
    <lineage>
        <taxon>Bacteria</taxon>
        <taxon>Bacillati</taxon>
        <taxon>Actinomycetota</taxon>
        <taxon>Actinomycetes</taxon>
        <taxon>Kitasatosporales</taxon>
        <taxon>Streptomycetaceae</taxon>
        <taxon>Streptomyces</taxon>
    </lineage>
</organism>
<proteinExistence type="predicted"/>
<gene>
    <name evidence="3" type="ORF">HNQ79_001460</name>
</gene>
<keyword evidence="2" id="KW-1133">Transmembrane helix</keyword>
<evidence type="ECO:0000313" key="4">
    <source>
        <dbReference type="Proteomes" id="UP000540423"/>
    </source>
</evidence>
<evidence type="ECO:0000313" key="3">
    <source>
        <dbReference type="EMBL" id="MBB6435009.1"/>
    </source>
</evidence>
<dbReference type="EMBL" id="JACHEM010000003">
    <property type="protein sequence ID" value="MBB6435009.1"/>
    <property type="molecule type" value="Genomic_DNA"/>
</dbReference>
<reference evidence="3 4" key="1">
    <citation type="submission" date="2020-08" db="EMBL/GenBank/DDBJ databases">
        <title>Genomic Encyclopedia of Type Strains, Phase IV (KMG-IV): sequencing the most valuable type-strain genomes for metagenomic binning, comparative biology and taxonomic classification.</title>
        <authorList>
            <person name="Goeker M."/>
        </authorList>
    </citation>
    <scope>NUCLEOTIDE SEQUENCE [LARGE SCALE GENOMIC DNA]</scope>
    <source>
        <strain evidence="3 4">DSM 40141</strain>
    </source>
</reference>
<sequence length="284" mass="29776">MTDRRRRTAALRHPFAPLPVQPPLTAVPTSPGSPVPPADGRLLREGPSSSSSPSSETEEPGASAREDNPFAPPPEGRPDQPWRPRKQDEGDTPDNDSSSRSPWAGQWSNRQPGRGNGGFGGNGGTGRGQGGPDGTGNGPGAGLRWDPTDPTQRRARYALLAGMWAFFFAVFTQREIALLLGSLALYWGISALRDKPAASTAAAATSPPATAAAPPVSTRQQTTAAVSGLVTAGLALAIVAATFTVQMVYRDYYTCVADSLTKSAQLSCNEELPKSLIPVFGVKE</sequence>
<keyword evidence="2" id="KW-0812">Transmembrane</keyword>